<feature type="domain" description="EGF-like" evidence="3">
    <location>
        <begin position="285"/>
        <end position="330"/>
    </location>
</feature>
<evidence type="ECO:0000256" key="1">
    <source>
        <dbReference type="SAM" id="Phobius"/>
    </source>
</evidence>
<dbReference type="InterPro" id="IPR005127">
    <property type="entry name" value="Giardia_VSP"/>
</dbReference>
<feature type="domain" description="EGF-like" evidence="3">
    <location>
        <begin position="422"/>
        <end position="459"/>
    </location>
</feature>
<accession>E1EX85</accession>
<evidence type="ECO:0000259" key="3">
    <source>
        <dbReference type="SMART" id="SM00181"/>
    </source>
</evidence>
<feature type="domain" description="EGF-like" evidence="3">
    <location>
        <begin position="334"/>
        <end position="369"/>
    </location>
</feature>
<keyword evidence="2" id="KW-0732">Signal</keyword>
<dbReference type="PANTHER" id="PTHR23275:SF100">
    <property type="entry name" value="EGF-LIKE DOMAIN-CONTAINING PROTEIN"/>
    <property type="match status" value="1"/>
</dbReference>
<dbReference type="PANTHER" id="PTHR23275">
    <property type="entry name" value="CABRIOLET.-RELATED"/>
    <property type="match status" value="1"/>
</dbReference>
<dbReference type="InterPro" id="IPR009030">
    <property type="entry name" value="Growth_fac_rcpt_cys_sf"/>
</dbReference>
<feature type="transmembrane region" description="Helical" evidence="1">
    <location>
        <begin position="685"/>
        <end position="709"/>
    </location>
</feature>
<dbReference type="PROSITE" id="PS51257">
    <property type="entry name" value="PROKAR_LIPOPROTEIN"/>
    <property type="match status" value="1"/>
</dbReference>
<gene>
    <name evidence="4" type="ORF">GLP15_3617</name>
</gene>
<dbReference type="SMART" id="SM00181">
    <property type="entry name" value="EGF"/>
    <property type="match status" value="6"/>
</dbReference>
<feature type="chain" id="PRO_5003144873" evidence="2">
    <location>
        <begin position="18"/>
        <end position="714"/>
    </location>
</feature>
<protein>
    <submittedName>
        <fullName evidence="4">VSP with INR</fullName>
    </submittedName>
</protein>
<dbReference type="OrthoDB" id="18487at2759"/>
<feature type="domain" description="EGF-like" evidence="3">
    <location>
        <begin position="571"/>
        <end position="600"/>
    </location>
</feature>
<dbReference type="InterPro" id="IPR000742">
    <property type="entry name" value="EGF"/>
</dbReference>
<dbReference type="Proteomes" id="UP000008974">
    <property type="component" value="Unassembled WGS sequence"/>
</dbReference>
<name>E1EX85_GIAIA</name>
<feature type="domain" description="EGF-like" evidence="3">
    <location>
        <begin position="601"/>
        <end position="637"/>
    </location>
</feature>
<dbReference type="VEuPathDB" id="GiardiaDB:GLP15_3617"/>
<dbReference type="Pfam" id="PF03302">
    <property type="entry name" value="VSP"/>
    <property type="match status" value="2"/>
</dbReference>
<sequence>MFEKVLFASLILQVAQACTAEPSGGDGTCHTCEAPIGQTNYCSKCNGANHAPVNGQCTDVSQDKTICAENGEGKCTRCAGTAFKYNDGCYQASEGKPGFNLCVLAASGVCTEGAPGYFVPTGAVNTEQSVIACSDTTGVAIAANGGNKYKGVADCAECSAPDAAPGAGADKIATCTKCGAGKYLKDNGCIDKAQCDPDSTNRFVAVDDPGNGNRCVSCSDNSNGGVTNCDTCAYDEQSKKIKCTKCAGSNYLKATGEGTSCVQKDHCKDGFFPKDDSGAGNKCLPCNDGTDGIPDCTACALVNGRSGAVLITCTACAAGYKPSADKTTCEAVTNCKTPGCQTCNNEGKENEVCTECASGAYLTPTSQCIDSCDKLGNYYGATEGAKQTCKECAVPNCKTCNNQGQCQICKDGSYKNGDTCSPCHESCKTCSAGTANDCTACPTGRALKYGGDGAKGTCGDGCTTGQGSGACKTCGLTIDGASYCSECAVDTEYPQNGVCAPKANRATPTCSDSPIQNGVCGTCANNYFKMNGGCYEIAKYPGKAVCTATQAGGTCKTAADGYKLDSGTLTVCSEGCKECASGTECTTCMDRYVKSTKICTKCDSSCETCNGAATTCKVCAIGYYKTASEEGVCTSCESDSNGVTGVKGCLNCVPPSGNTGPVLCYLMKDDGTGGSTNRGGLSTGAIAGIAVAVVVVVGGLVGFLCWWFLCRGKA</sequence>
<keyword evidence="1" id="KW-0812">Transmembrane</keyword>
<feature type="signal peptide" evidence="2">
    <location>
        <begin position="1"/>
        <end position="17"/>
    </location>
</feature>
<evidence type="ECO:0000256" key="2">
    <source>
        <dbReference type="SAM" id="SignalP"/>
    </source>
</evidence>
<dbReference type="InterPro" id="IPR006212">
    <property type="entry name" value="Furin_repeat"/>
</dbReference>
<dbReference type="SMART" id="SM00261">
    <property type="entry name" value="FU"/>
    <property type="match status" value="6"/>
</dbReference>
<reference evidence="4 5" key="1">
    <citation type="journal article" date="2010" name="BMC Genomics">
        <title>Genome analysis and comparative genomics of a Giardia intestinalis assemblage E isolate.</title>
        <authorList>
            <person name="Jerlstrom-Hultqvist J."/>
            <person name="Franzen O."/>
            <person name="Ankarklev J."/>
            <person name="Xu F."/>
            <person name="Nohynkova E."/>
            <person name="Andersson J.O."/>
            <person name="Svard S.G."/>
            <person name="Andersson B."/>
        </authorList>
    </citation>
    <scope>NUCLEOTIDE SEQUENCE [LARGE SCALE GENOMIC DNA]</scope>
    <source>
        <strain evidence="4 5">P15</strain>
    </source>
</reference>
<dbReference type="Gene3D" id="2.10.220.10">
    <property type="entry name" value="Hormone Receptor, Insulin-like Growth Factor Receptor 1, Chain A, domain 2"/>
    <property type="match status" value="1"/>
</dbReference>
<comment type="caution">
    <text evidence="4">The sequence shown here is derived from an EMBL/GenBank/DDBJ whole genome shotgun (WGS) entry which is preliminary data.</text>
</comment>
<dbReference type="SUPFAM" id="SSF57184">
    <property type="entry name" value="Growth factor receptor domain"/>
    <property type="match status" value="3"/>
</dbReference>
<proteinExistence type="predicted"/>
<keyword evidence="1" id="KW-1133">Transmembrane helix</keyword>
<dbReference type="EMBL" id="ACVC01000040">
    <property type="protein sequence ID" value="EFO65169.1"/>
    <property type="molecule type" value="Genomic_DNA"/>
</dbReference>
<organism evidence="4 5">
    <name type="scientific">Giardia intestinalis (strain P15)</name>
    <name type="common">Giardia lamblia</name>
    <dbReference type="NCBI Taxonomy" id="658858"/>
    <lineage>
        <taxon>Eukaryota</taxon>
        <taxon>Metamonada</taxon>
        <taxon>Diplomonadida</taxon>
        <taxon>Hexamitidae</taxon>
        <taxon>Giardiinae</taxon>
        <taxon>Giardia</taxon>
    </lineage>
</organism>
<keyword evidence="1" id="KW-0472">Membrane</keyword>
<dbReference type="InterPro" id="IPR052798">
    <property type="entry name" value="Giardia_VSA"/>
</dbReference>
<dbReference type="OMA" id="GCKECAS"/>
<dbReference type="AlphaFoldDB" id="E1EX85"/>
<evidence type="ECO:0000313" key="4">
    <source>
        <dbReference type="EMBL" id="EFO65169.1"/>
    </source>
</evidence>
<feature type="domain" description="EGF-like" evidence="3">
    <location>
        <begin position="391"/>
        <end position="421"/>
    </location>
</feature>
<evidence type="ECO:0000313" key="5">
    <source>
        <dbReference type="Proteomes" id="UP000008974"/>
    </source>
</evidence>